<evidence type="ECO:0000313" key="1">
    <source>
        <dbReference type="Araport" id="AT1G80525"/>
    </source>
</evidence>
<accession>A0A1P8ANS8</accession>
<sequence>MKNQLIACVDDVDDPILKTHKYTNHNSVYFHVSIMIHESFKMDYFKVQCTLGLAAERNREHYCWFGTRKVETISKKTKS</sequence>
<dbReference type="EMBL" id="CP002684">
    <property type="protein sequence ID" value="ANM58305.1"/>
    <property type="molecule type" value="Genomic_DNA"/>
</dbReference>
<dbReference type="InParanoid" id="A0A1P8ANS8"/>
<keyword evidence="3" id="KW-1185">Reference proteome</keyword>
<reference evidence="3" key="2">
    <citation type="journal article" date="2017" name="Plant J.">
        <title>Araport11: a complete reannotation of the Arabidopsis thaliana reference genome.</title>
        <authorList>
            <person name="Cheng C.Y."/>
            <person name="Krishnakumar V."/>
            <person name="Chan A.P."/>
            <person name="Thibaud-Nissen F."/>
            <person name="Schobel S."/>
            <person name="Town C.D."/>
        </authorList>
    </citation>
    <scope>GENOME REANNOTATION</scope>
    <source>
        <strain evidence="3">cv. Columbia</strain>
    </source>
</reference>
<dbReference type="TAIR" id="AT1G80525"/>
<proteinExistence type="predicted"/>
<reference evidence="2 3" key="1">
    <citation type="journal article" date="2000" name="Nature">
        <title>Sequence and analysis of chromosome 1 of the plant Arabidopsis thaliana.</title>
        <authorList>
            <person name="Theologis A."/>
            <person name="Ecker J.R."/>
            <person name="Palm C.J."/>
            <person name="Federspiel N.A."/>
            <person name="Kaul S."/>
            <person name="White O."/>
            <person name="Alonso J."/>
            <person name="Altafi H."/>
            <person name="Araujo R."/>
            <person name="Bowman C.L."/>
            <person name="Brooks S.Y."/>
            <person name="Buehler E."/>
            <person name="Chan A."/>
            <person name="Chao Q."/>
            <person name="Chen H."/>
            <person name="Cheuk R.F."/>
            <person name="Chin C.W."/>
            <person name="Chung M.K."/>
            <person name="Conn L."/>
            <person name="Conway A.B."/>
            <person name="Conway A.R."/>
            <person name="Creasy T.H."/>
            <person name="Dewar K."/>
            <person name="Dunn P."/>
            <person name="Etgu P."/>
            <person name="Feldblyum T.V."/>
            <person name="Feng J."/>
            <person name="Fong B."/>
            <person name="Fujii C.Y."/>
            <person name="Gill J.E."/>
            <person name="Goldsmith A.D."/>
            <person name="Haas B."/>
            <person name="Hansen N.F."/>
            <person name="Hughes B."/>
            <person name="Huizar L."/>
            <person name="Hunter J.L."/>
            <person name="Jenkins J."/>
            <person name="Johnson-Hopson C."/>
            <person name="Khan S."/>
            <person name="Khaykin E."/>
            <person name="Kim C.J."/>
            <person name="Koo H.L."/>
            <person name="Kremenetskaia I."/>
            <person name="Kurtz D.B."/>
            <person name="Kwan A."/>
            <person name="Lam B."/>
            <person name="Langin-Hooper S."/>
            <person name="Lee A."/>
            <person name="Lee J.M."/>
            <person name="Lenz C.A."/>
            <person name="Li J.H."/>
            <person name="Li Y."/>
            <person name="Lin X."/>
            <person name="Liu S.X."/>
            <person name="Liu Z.A."/>
            <person name="Luros J.S."/>
            <person name="Maiti R."/>
            <person name="Marziali A."/>
            <person name="Militscher J."/>
            <person name="Miranda M."/>
            <person name="Nguyen M."/>
            <person name="Nierman W.C."/>
            <person name="Osborne B.I."/>
            <person name="Pai G."/>
            <person name="Peterson J."/>
            <person name="Pham P.K."/>
            <person name="Rizzo M."/>
            <person name="Rooney T."/>
            <person name="Rowley D."/>
            <person name="Sakano H."/>
            <person name="Salzberg S.L."/>
            <person name="Schwartz J.R."/>
            <person name="Shinn P."/>
            <person name="Southwick A.M."/>
            <person name="Sun H."/>
            <person name="Tallon L.J."/>
            <person name="Tambunga G."/>
            <person name="Toriumi M.J."/>
            <person name="Town C.D."/>
            <person name="Utterback T."/>
            <person name="Van Aken S."/>
            <person name="Vaysberg M."/>
            <person name="Vysotskaia V.S."/>
            <person name="Walker M."/>
            <person name="Wu D."/>
            <person name="Yu G."/>
            <person name="Fraser C.M."/>
            <person name="Venter J.C."/>
            <person name="Davis R.W."/>
        </authorList>
    </citation>
    <scope>NUCLEOTIDE SEQUENCE [LARGE SCALE GENOMIC DNA]</scope>
    <source>
        <strain evidence="3">cv. Columbia</strain>
    </source>
</reference>
<name>A0A1P8ANS8_ARATH</name>
<dbReference type="Araport" id="AT1G80525"/>
<dbReference type="GeneID" id="28717441"/>
<dbReference type="KEGG" id="ath:AT1G80525"/>
<evidence type="ECO:0000313" key="2">
    <source>
        <dbReference type="EMBL" id="ANM58305.1"/>
    </source>
</evidence>
<protein>
    <submittedName>
        <fullName evidence="2">Uncharacterized protein</fullName>
    </submittedName>
</protein>
<dbReference type="AlphaFoldDB" id="A0A1P8ANS8"/>
<gene>
    <name evidence="1 2" type="ordered locus">At1g80525</name>
</gene>
<evidence type="ECO:0000313" key="3">
    <source>
        <dbReference type="Proteomes" id="UP000006548"/>
    </source>
</evidence>
<dbReference type="RefSeq" id="NP_001320750.1">
    <property type="nucleotide sequence ID" value="NM_001334991.1"/>
</dbReference>
<dbReference type="Proteomes" id="UP000006548">
    <property type="component" value="Chromosome 1"/>
</dbReference>
<organism evidence="2 3">
    <name type="scientific">Arabidopsis thaliana</name>
    <name type="common">Mouse-ear cress</name>
    <dbReference type="NCBI Taxonomy" id="3702"/>
    <lineage>
        <taxon>Eukaryota</taxon>
        <taxon>Viridiplantae</taxon>
        <taxon>Streptophyta</taxon>
        <taxon>Embryophyta</taxon>
        <taxon>Tracheophyta</taxon>
        <taxon>Spermatophyta</taxon>
        <taxon>Magnoliopsida</taxon>
        <taxon>eudicotyledons</taxon>
        <taxon>Gunneridae</taxon>
        <taxon>Pentapetalae</taxon>
        <taxon>rosids</taxon>
        <taxon>malvids</taxon>
        <taxon>Brassicales</taxon>
        <taxon>Brassicaceae</taxon>
        <taxon>Camelineae</taxon>
        <taxon>Arabidopsis</taxon>
    </lineage>
</organism>